<dbReference type="InterPro" id="IPR003607">
    <property type="entry name" value="HD/PDEase_dom"/>
</dbReference>
<dbReference type="CDD" id="cd00077">
    <property type="entry name" value="HDc"/>
    <property type="match status" value="1"/>
</dbReference>
<dbReference type="Pfam" id="PF12917">
    <property type="entry name" value="YfbR-like"/>
    <property type="match status" value="1"/>
</dbReference>
<protein>
    <recommendedName>
        <fullName evidence="3">HD domain-containing protein</fullName>
    </recommendedName>
</protein>
<sequence>MYKEIDLSIFPPERETGLKNLYRYSMFEVMFYRPNLWEHSHRVSWLVEELAPVAQKYFDIDIEKARVLALVHNDAEMITGDVQAGHKARMTEEKLKVIELAEEKAIEILAEKYPKQVHGYEYRDLLMRALKKDSIEAQLVMYTDKLDALCESMHELFAGNLSFIRSMMFYVDIFAQFPKKFPQLTSLLSNKDSPFVYIKDRTNLDKSEYKRYKQLDKPYTQDSIVLETDFPFYDSWKKMVIKRGKIDWLLNQRELLPKSTS</sequence>
<evidence type="ECO:0000313" key="1">
    <source>
        <dbReference type="EMBL" id="OHB03214.1"/>
    </source>
</evidence>
<dbReference type="Gene3D" id="1.10.3210.10">
    <property type="entry name" value="Hypothetical protein af1432"/>
    <property type="match status" value="1"/>
</dbReference>
<dbReference type="EMBL" id="MHWD01000025">
    <property type="protein sequence ID" value="OHB03214.1"/>
    <property type="molecule type" value="Genomic_DNA"/>
</dbReference>
<dbReference type="AlphaFoldDB" id="A0A1G2U154"/>
<name>A0A1G2U154_9BACT</name>
<evidence type="ECO:0000313" key="2">
    <source>
        <dbReference type="Proteomes" id="UP000179283"/>
    </source>
</evidence>
<dbReference type="SUPFAM" id="SSF109604">
    <property type="entry name" value="HD-domain/PDEase-like"/>
    <property type="match status" value="1"/>
</dbReference>
<comment type="caution">
    <text evidence="1">The sequence shown here is derived from an EMBL/GenBank/DDBJ whole genome shotgun (WGS) entry which is preliminary data.</text>
</comment>
<proteinExistence type="predicted"/>
<gene>
    <name evidence="1" type="ORF">A2920_02505</name>
</gene>
<reference evidence="1 2" key="1">
    <citation type="journal article" date="2016" name="Nat. Commun.">
        <title>Thousands of microbial genomes shed light on interconnected biogeochemical processes in an aquifer system.</title>
        <authorList>
            <person name="Anantharaman K."/>
            <person name="Brown C.T."/>
            <person name="Hug L.A."/>
            <person name="Sharon I."/>
            <person name="Castelle C.J."/>
            <person name="Probst A.J."/>
            <person name="Thomas B.C."/>
            <person name="Singh A."/>
            <person name="Wilkins M.J."/>
            <person name="Karaoz U."/>
            <person name="Brodie E.L."/>
            <person name="Williams K.H."/>
            <person name="Hubbard S.S."/>
            <person name="Banfield J.F."/>
        </authorList>
    </citation>
    <scope>NUCLEOTIDE SEQUENCE [LARGE SCALE GENOMIC DNA]</scope>
</reference>
<accession>A0A1G2U154</accession>
<dbReference type="Proteomes" id="UP000179283">
    <property type="component" value="Unassembled WGS sequence"/>
</dbReference>
<evidence type="ECO:0008006" key="3">
    <source>
        <dbReference type="Google" id="ProtNLM"/>
    </source>
</evidence>
<organism evidence="1 2">
    <name type="scientific">Candidatus Zambryskibacteria bacterium RIFCSPLOWO2_01_FULL_43_17</name>
    <dbReference type="NCBI Taxonomy" id="1802760"/>
    <lineage>
        <taxon>Bacteria</taxon>
        <taxon>Candidatus Zambryskiibacteriota</taxon>
    </lineage>
</organism>